<dbReference type="AlphaFoldDB" id="A0A3M8WY45"/>
<gene>
    <name evidence="1" type="ORF">EEJ42_06765</name>
</gene>
<organism evidence="1 2">
    <name type="scientific">Streptomyces botrytidirepellens</name>
    <dbReference type="NCBI Taxonomy" id="2486417"/>
    <lineage>
        <taxon>Bacteria</taxon>
        <taxon>Bacillati</taxon>
        <taxon>Actinomycetota</taxon>
        <taxon>Actinomycetes</taxon>
        <taxon>Kitasatosporales</taxon>
        <taxon>Streptomycetaceae</taxon>
        <taxon>Streptomyces</taxon>
    </lineage>
</organism>
<sequence>MPAERPGVAPLADVRALRQATAHWSLEELTTAARVLTAESIRRRESQLVDVLRALFFVHPDQATPVTRVEFTTAPADKDSVLWDASHVYLHHEDGSAWPF</sequence>
<proteinExistence type="predicted"/>
<dbReference type="EMBL" id="RIBZ01000090">
    <property type="protein sequence ID" value="RNG34059.1"/>
    <property type="molecule type" value="Genomic_DNA"/>
</dbReference>
<dbReference type="RefSeq" id="WP_123099066.1">
    <property type="nucleotide sequence ID" value="NZ_RIBZ01000090.1"/>
</dbReference>
<protein>
    <submittedName>
        <fullName evidence="1">Uncharacterized protein</fullName>
    </submittedName>
</protein>
<comment type="caution">
    <text evidence="1">The sequence shown here is derived from an EMBL/GenBank/DDBJ whole genome shotgun (WGS) entry which is preliminary data.</text>
</comment>
<accession>A0A3M8WY45</accession>
<reference evidence="1 2" key="1">
    <citation type="submission" date="2018-11" db="EMBL/GenBank/DDBJ databases">
        <title>The Potential of Streptomyces as Biocontrol Agents against the Tomato grey mould, Botrytis cinerea (Gray mold) Frontiers in Microbiology.</title>
        <authorList>
            <person name="Li D."/>
        </authorList>
    </citation>
    <scope>NUCLEOTIDE SEQUENCE [LARGE SCALE GENOMIC DNA]</scope>
    <source>
        <strain evidence="1 2">NEAU-LD23</strain>
    </source>
</reference>
<name>A0A3M8WY45_9ACTN</name>
<keyword evidence="2" id="KW-1185">Reference proteome</keyword>
<evidence type="ECO:0000313" key="1">
    <source>
        <dbReference type="EMBL" id="RNG34059.1"/>
    </source>
</evidence>
<dbReference type="Proteomes" id="UP000275401">
    <property type="component" value="Unassembled WGS sequence"/>
</dbReference>
<evidence type="ECO:0000313" key="2">
    <source>
        <dbReference type="Proteomes" id="UP000275401"/>
    </source>
</evidence>